<dbReference type="PANTHER" id="PTHR37287:SF1">
    <property type="entry name" value="INO EIGHTY SUBUNIT 1"/>
    <property type="match status" value="1"/>
</dbReference>
<evidence type="ECO:0000313" key="3">
    <source>
        <dbReference type="Proteomes" id="UP000663131"/>
    </source>
</evidence>
<evidence type="ECO:0008006" key="4">
    <source>
        <dbReference type="Google" id="ProtNLM"/>
    </source>
</evidence>
<organism evidence="2 3">
    <name type="scientific">Dekkera bruxellensis</name>
    <name type="common">Brettanomyces custersii</name>
    <dbReference type="NCBI Taxonomy" id="5007"/>
    <lineage>
        <taxon>Eukaryota</taxon>
        <taxon>Fungi</taxon>
        <taxon>Dikarya</taxon>
        <taxon>Ascomycota</taxon>
        <taxon>Saccharomycotina</taxon>
        <taxon>Pichiomycetes</taxon>
        <taxon>Pichiales</taxon>
        <taxon>Pichiaceae</taxon>
        <taxon>Brettanomyces</taxon>
    </lineage>
</organism>
<feature type="compositionally biased region" description="Low complexity" evidence="1">
    <location>
        <begin position="591"/>
        <end position="607"/>
    </location>
</feature>
<evidence type="ECO:0000313" key="2">
    <source>
        <dbReference type="EMBL" id="QOU22955.1"/>
    </source>
</evidence>
<feature type="region of interest" description="Disordered" evidence="1">
    <location>
        <begin position="637"/>
        <end position="668"/>
    </location>
</feature>
<feature type="compositionally biased region" description="Basic and acidic residues" evidence="1">
    <location>
        <begin position="1"/>
        <end position="14"/>
    </location>
</feature>
<feature type="compositionally biased region" description="Polar residues" evidence="1">
    <location>
        <begin position="30"/>
        <end position="44"/>
    </location>
</feature>
<sequence>MSFDPVHDSIEANRTEPNGTKSPSAPKGVSRTTFLTSLLNPESNDITKTDEDNDAQFSDSPSTKKSQISSSEDMEVHVTQPKISDLLTTSVPESDPEHLKKPSSSSKRRRYFIKETPQETKYKEYHGYQNQTLLINSRTRHLKKEDGEPYWRSEIQFEFLLRLFLNDKRVFHNPYYGTEEGFVWPEHFKFVRKKNGAVEENDGKMLTFFELYLVTLLKSSKVSKILKDRLTLDINYALNFSVICLLVNVGRLNTTVNFDYEMKSQFRTYHPIPSLQVGSHLPVIERYYRTEKSNAKLRIMETYPDGHDAKMNASSFFSQHPTGLLLRPEQMNVRGGSGYTMSTVKQLQDTPRIKSILKSVNDLNTKIPRGFSEFISGSSKDDVFDLNIISLIFLLSAHEAKICQAFFPIDVCNKSNNVYDTYKTAESQVGCVQVFDDGQSKFEHTTSLFNDIWLKPEVNPEDKVQRFLWLIYFFKETNCDVKAMSQNPFNRSQGIEKFATMGANFDIAKGIVNGDNFVLSRIRALVPDFHKVDENLIQDPLLNDVDTKSEIAFGNRMKKMRLEFVENERTANHLPKSLAKNETTVPNAEVSSSTSSSINTQNHSSNSVHQATQVSPASFSPASNTFRYYKRSSSSVVEPQREFHLPSSFDADQSDDNTSKRRRIRHRTSAADLRLRQELEVISTTPEAGSLSPQEFKEIEEEYERDLRHRKKRTFQVPLRLDRVEMEKFLNSEIKAINTQSKNATGKRHRNNVYALFIKDLLDYKMEQLQCRRMKMGNIKEIHQIDPNMFLKASIKEISSVHPFGDFGEFKVHYFKELSRINDAINHRELSKIYDTKTKHEQMLRNFKESTSFIDEAVKKLHG</sequence>
<reference evidence="2" key="2">
    <citation type="journal article" name="BMC Genomics">
        <title>New genome assemblies reveal patterns of domestication and adaptation across Brettanomyces (Dekkera) species.</title>
        <authorList>
            <person name="Roach M.J."/>
            <person name="Borneman A.R."/>
        </authorList>
    </citation>
    <scope>NUCLEOTIDE SEQUENCE</scope>
    <source>
        <strain evidence="2">UCD 2041</strain>
    </source>
</reference>
<dbReference type="GO" id="GO:0031011">
    <property type="term" value="C:Ino80 complex"/>
    <property type="evidence" value="ECO:0007669"/>
    <property type="project" value="InterPro"/>
</dbReference>
<feature type="compositionally biased region" description="Polar residues" evidence="1">
    <location>
        <begin position="608"/>
        <end position="621"/>
    </location>
</feature>
<feature type="compositionally biased region" description="Low complexity" evidence="1">
    <location>
        <begin position="58"/>
        <end position="71"/>
    </location>
</feature>
<dbReference type="Proteomes" id="UP000663131">
    <property type="component" value="Chromosome 9"/>
</dbReference>
<gene>
    <name evidence="2" type="ORF">BRETT_003144</name>
</gene>
<dbReference type="AlphaFoldDB" id="A0A871RFU9"/>
<accession>A0A871RFU9</accession>
<feature type="region of interest" description="Disordered" evidence="1">
    <location>
        <begin position="1"/>
        <end position="111"/>
    </location>
</feature>
<dbReference type="PANTHER" id="PTHR37287">
    <property type="entry name" value="INO EIGHTY SUBUNIT 1"/>
    <property type="match status" value="1"/>
</dbReference>
<protein>
    <recommendedName>
        <fullName evidence="4">Ino eighty subunit 1</fullName>
    </recommendedName>
</protein>
<dbReference type="GeneID" id="64575068"/>
<proteinExistence type="predicted"/>
<dbReference type="InterPro" id="IPR038014">
    <property type="entry name" value="Ies1"/>
</dbReference>
<reference evidence="2" key="1">
    <citation type="submission" date="2020-10" db="EMBL/GenBank/DDBJ databases">
        <authorList>
            <person name="Palmer J.M."/>
        </authorList>
    </citation>
    <scope>NUCLEOTIDE SEQUENCE</scope>
    <source>
        <strain evidence="2">UCD 2041</strain>
    </source>
</reference>
<dbReference type="RefSeq" id="XP_041139448.1">
    <property type="nucleotide sequence ID" value="XM_041281657.1"/>
</dbReference>
<feature type="compositionally biased region" description="Polar residues" evidence="1">
    <location>
        <begin position="580"/>
        <end position="590"/>
    </location>
</feature>
<feature type="region of interest" description="Disordered" evidence="1">
    <location>
        <begin position="573"/>
        <end position="621"/>
    </location>
</feature>
<dbReference type="OrthoDB" id="5413003at2759"/>
<evidence type="ECO:0000256" key="1">
    <source>
        <dbReference type="SAM" id="MobiDB-lite"/>
    </source>
</evidence>
<dbReference type="KEGG" id="bbrx:BRETT_003144"/>
<dbReference type="EMBL" id="CP063137">
    <property type="protein sequence ID" value="QOU22955.1"/>
    <property type="molecule type" value="Genomic_DNA"/>
</dbReference>
<name>A0A871RFU9_DEKBR</name>